<feature type="region of interest" description="Disordered" evidence="1">
    <location>
        <begin position="179"/>
        <end position="199"/>
    </location>
</feature>
<accession>D6RQW8</accession>
<name>D6RQW8_COPC7</name>
<dbReference type="RefSeq" id="XP_002910207.1">
    <property type="nucleotide sequence ID" value="XM_002910161.1"/>
</dbReference>
<evidence type="ECO:0000313" key="2">
    <source>
        <dbReference type="EMBL" id="EFI26713.1"/>
    </source>
</evidence>
<proteinExistence type="predicted"/>
<keyword evidence="3" id="KW-1185">Reference proteome</keyword>
<comment type="caution">
    <text evidence="2">The sequence shown here is derived from an EMBL/GenBank/DDBJ whole genome shotgun (WGS) entry which is preliminary data.</text>
</comment>
<organism evidence="2 3">
    <name type="scientific">Coprinopsis cinerea (strain Okayama-7 / 130 / ATCC MYA-4618 / FGSC 9003)</name>
    <name type="common">Inky cap fungus</name>
    <name type="synonym">Hormographiella aspergillata</name>
    <dbReference type="NCBI Taxonomy" id="240176"/>
    <lineage>
        <taxon>Eukaryota</taxon>
        <taxon>Fungi</taxon>
        <taxon>Dikarya</taxon>
        <taxon>Basidiomycota</taxon>
        <taxon>Agaricomycotina</taxon>
        <taxon>Agaricomycetes</taxon>
        <taxon>Agaricomycetidae</taxon>
        <taxon>Agaricales</taxon>
        <taxon>Agaricineae</taxon>
        <taxon>Psathyrellaceae</taxon>
        <taxon>Coprinopsis</taxon>
    </lineage>
</organism>
<dbReference type="EMBL" id="AACS02000012">
    <property type="protein sequence ID" value="EFI26713.1"/>
    <property type="molecule type" value="Genomic_DNA"/>
</dbReference>
<protein>
    <submittedName>
        <fullName evidence="2">Uncharacterized protein</fullName>
    </submittedName>
</protein>
<sequence>MRPMPSTVRSDLDDPAWRMHDLWMWATNDEASFSHHYDVASSLSADHLWTLFSWLRTDPNQAHYHIPSYASYRMLPIAVHSLWDGFVTKLFLHVYGHLSHMYLRPHETPSHSNHASYRMSPGTLQALWDGINFDSHAGADRDLPNLHLRPNEANCDRPSTIYYPPSSRRGRRLRWSSSLRYGPLSPANQPGNDDPTRRQVSQLQMRTNQTLHYEAPAA</sequence>
<dbReference type="KEGG" id="cci:CC1G_15484"/>
<reference evidence="2 3" key="1">
    <citation type="journal article" date="2010" name="Proc. Natl. Acad. Sci. U.S.A.">
        <title>Insights into evolution of multicellular fungi from the assembled chromosomes of the mushroom Coprinopsis cinerea (Coprinus cinereus).</title>
        <authorList>
            <person name="Stajich J.E."/>
            <person name="Wilke S.K."/>
            <person name="Ahren D."/>
            <person name="Au C.H."/>
            <person name="Birren B.W."/>
            <person name="Borodovsky M."/>
            <person name="Burns C."/>
            <person name="Canback B."/>
            <person name="Casselton L.A."/>
            <person name="Cheng C.K."/>
            <person name="Deng J."/>
            <person name="Dietrich F.S."/>
            <person name="Fargo D.C."/>
            <person name="Farman M.L."/>
            <person name="Gathman A.C."/>
            <person name="Goldberg J."/>
            <person name="Guigo R."/>
            <person name="Hoegger P.J."/>
            <person name="Hooker J.B."/>
            <person name="Huggins A."/>
            <person name="James T.Y."/>
            <person name="Kamada T."/>
            <person name="Kilaru S."/>
            <person name="Kodira C."/>
            <person name="Kues U."/>
            <person name="Kupfer D."/>
            <person name="Kwan H.S."/>
            <person name="Lomsadze A."/>
            <person name="Li W."/>
            <person name="Lilly W.W."/>
            <person name="Ma L.J."/>
            <person name="Mackey A.J."/>
            <person name="Manning G."/>
            <person name="Martin F."/>
            <person name="Muraguchi H."/>
            <person name="Natvig D.O."/>
            <person name="Palmerini H."/>
            <person name="Ramesh M.A."/>
            <person name="Rehmeyer C.J."/>
            <person name="Roe B.A."/>
            <person name="Shenoy N."/>
            <person name="Stanke M."/>
            <person name="Ter-Hovhannisyan V."/>
            <person name="Tunlid A."/>
            <person name="Velagapudi R."/>
            <person name="Vision T.J."/>
            <person name="Zeng Q."/>
            <person name="Zolan M.E."/>
            <person name="Pukkila P.J."/>
        </authorList>
    </citation>
    <scope>NUCLEOTIDE SEQUENCE [LARGE SCALE GENOMIC DNA]</scope>
    <source>
        <strain evidence="3">Okayama-7 / 130 / ATCC MYA-4618 / FGSC 9003</strain>
    </source>
</reference>
<dbReference type="Proteomes" id="UP000001861">
    <property type="component" value="Unassembled WGS sequence"/>
</dbReference>
<dbReference type="HOGENOM" id="CLU_1266826_0_0_1"/>
<dbReference type="AlphaFoldDB" id="D6RQW8"/>
<evidence type="ECO:0000256" key="1">
    <source>
        <dbReference type="SAM" id="MobiDB-lite"/>
    </source>
</evidence>
<gene>
    <name evidence="2" type="ORF">CC1G_15484</name>
</gene>
<dbReference type="VEuPathDB" id="FungiDB:CC1G_15484"/>
<dbReference type="InParanoid" id="D6RQW8"/>
<evidence type="ECO:0000313" key="3">
    <source>
        <dbReference type="Proteomes" id="UP000001861"/>
    </source>
</evidence>
<dbReference type="GeneID" id="9380217"/>